<reference evidence="6" key="1">
    <citation type="journal article" date="2023" name="Front. Mar. Sci.">
        <title>A new Merluccius polli reference genome to investigate the effects of global change in West African waters.</title>
        <authorList>
            <person name="Mateo J.L."/>
            <person name="Blanco-Fernandez C."/>
            <person name="Garcia-Vazquez E."/>
            <person name="Machado-Schiaffino G."/>
        </authorList>
    </citation>
    <scope>NUCLEOTIDE SEQUENCE</scope>
    <source>
        <strain evidence="6">C29</strain>
        <tissue evidence="6">Fin</tissue>
    </source>
</reference>
<keyword evidence="3 5" id="KW-1133">Transmembrane helix</keyword>
<protein>
    <submittedName>
        <fullName evidence="6">Transmembrane protein 79</fullName>
    </submittedName>
</protein>
<evidence type="ECO:0000313" key="7">
    <source>
        <dbReference type="Proteomes" id="UP001174136"/>
    </source>
</evidence>
<dbReference type="AlphaFoldDB" id="A0AA47NBW4"/>
<feature type="transmembrane region" description="Helical" evidence="5">
    <location>
        <begin position="260"/>
        <end position="281"/>
    </location>
</feature>
<dbReference type="InterPro" id="IPR001129">
    <property type="entry name" value="Membr-assoc_MAPEG"/>
</dbReference>
<sequence length="417" mass="47191">MFTVLKGWTKIYTTEDVTNILFTVLKDRGYPSRKTYQVVKQRDDRRIIPLRFGDTGHDRVSADPLFSTGLNLGRATAEKNELTPIPASRGRHSQKMNTMEEEEMVSSARLEPSTLQWTHKDAQMMNRRNPDSSSLQSQTESELELGRRIEEKRRDEATQVFSPQVTVLRSTPLDSKEFWDTETEKIPFLGAHIPPAEDYYPDWFPEHQPAKCVCCCRNRDALKAGVSLFTAALLFPFLVWGGYVFLPFDAPLLDSAPMRLVYTLRCSVFATMPIILGWLVLGASRLRTGNVREDGGCEESAQVRIHRRFLADSAALFLLYGVQLVVMAMYLSQEQLKLVPLLMIVFALGRLVYWLGAVLGSSVRGFGFGLSFLPSLTMLVANIYFIFTMEAAGSIFVHQEGETLKDPPPATRQRFWG</sequence>
<proteinExistence type="predicted"/>
<feature type="transmembrane region" description="Helical" evidence="5">
    <location>
        <begin position="338"/>
        <end position="359"/>
    </location>
</feature>
<dbReference type="Pfam" id="PF01124">
    <property type="entry name" value="MAPEG"/>
    <property type="match status" value="1"/>
</dbReference>
<feature type="transmembrane region" description="Helical" evidence="5">
    <location>
        <begin position="226"/>
        <end position="248"/>
    </location>
</feature>
<feature type="transmembrane region" description="Helical" evidence="5">
    <location>
        <begin position="366"/>
        <end position="387"/>
    </location>
</feature>
<dbReference type="GO" id="GO:0032588">
    <property type="term" value="C:trans-Golgi network membrane"/>
    <property type="evidence" value="ECO:0007669"/>
    <property type="project" value="TreeGrafter"/>
</dbReference>
<dbReference type="InterPro" id="IPR023352">
    <property type="entry name" value="MAPEG-like_dom_sf"/>
</dbReference>
<evidence type="ECO:0000256" key="4">
    <source>
        <dbReference type="ARBA" id="ARBA00023136"/>
    </source>
</evidence>
<gene>
    <name evidence="6" type="primary">TMEM79</name>
    <name evidence="6" type="ORF">N1851_002048</name>
</gene>
<evidence type="ECO:0000256" key="2">
    <source>
        <dbReference type="ARBA" id="ARBA00022692"/>
    </source>
</evidence>
<dbReference type="GO" id="GO:0005765">
    <property type="term" value="C:lysosomal membrane"/>
    <property type="evidence" value="ECO:0007669"/>
    <property type="project" value="TreeGrafter"/>
</dbReference>
<dbReference type="GO" id="GO:0045055">
    <property type="term" value="P:regulated exocytosis"/>
    <property type="evidence" value="ECO:0007669"/>
    <property type="project" value="TreeGrafter"/>
</dbReference>
<dbReference type="PANTHER" id="PTHR31004">
    <property type="entry name" value="TRANSMEMBRANE PROTEIN 79"/>
    <property type="match status" value="1"/>
</dbReference>
<organism evidence="6 7">
    <name type="scientific">Merluccius polli</name>
    <name type="common">Benguela hake</name>
    <name type="synonym">Merluccius cadenati</name>
    <dbReference type="NCBI Taxonomy" id="89951"/>
    <lineage>
        <taxon>Eukaryota</taxon>
        <taxon>Metazoa</taxon>
        <taxon>Chordata</taxon>
        <taxon>Craniata</taxon>
        <taxon>Vertebrata</taxon>
        <taxon>Euteleostomi</taxon>
        <taxon>Actinopterygii</taxon>
        <taxon>Neopterygii</taxon>
        <taxon>Teleostei</taxon>
        <taxon>Neoteleostei</taxon>
        <taxon>Acanthomorphata</taxon>
        <taxon>Zeiogadaria</taxon>
        <taxon>Gadariae</taxon>
        <taxon>Gadiformes</taxon>
        <taxon>Gadoidei</taxon>
        <taxon>Merlucciidae</taxon>
        <taxon>Merluccius</taxon>
    </lineage>
</organism>
<evidence type="ECO:0000256" key="5">
    <source>
        <dbReference type="SAM" id="Phobius"/>
    </source>
</evidence>
<evidence type="ECO:0000256" key="3">
    <source>
        <dbReference type="ARBA" id="ARBA00022989"/>
    </source>
</evidence>
<dbReference type="PANTHER" id="PTHR31004:SF4">
    <property type="entry name" value="TRANSMEMBRANE PROTEIN 79"/>
    <property type="match status" value="1"/>
</dbReference>
<comment type="subcellular location">
    <subcellularLocation>
        <location evidence="1">Membrane</location>
    </subcellularLocation>
</comment>
<keyword evidence="4 5" id="KW-0472">Membrane</keyword>
<comment type="caution">
    <text evidence="6">The sequence shown here is derived from an EMBL/GenBank/DDBJ whole genome shotgun (WGS) entry which is preliminary data.</text>
</comment>
<dbReference type="SUPFAM" id="SSF161084">
    <property type="entry name" value="MAPEG domain-like"/>
    <property type="match status" value="1"/>
</dbReference>
<feature type="transmembrane region" description="Helical" evidence="5">
    <location>
        <begin position="314"/>
        <end position="332"/>
    </location>
</feature>
<dbReference type="Proteomes" id="UP001174136">
    <property type="component" value="Unassembled WGS sequence"/>
</dbReference>
<evidence type="ECO:0000256" key="1">
    <source>
        <dbReference type="ARBA" id="ARBA00004370"/>
    </source>
</evidence>
<dbReference type="EMBL" id="JAOPHQ010000283">
    <property type="protein sequence ID" value="KAK0155569.1"/>
    <property type="molecule type" value="Genomic_DNA"/>
</dbReference>
<evidence type="ECO:0000313" key="6">
    <source>
        <dbReference type="EMBL" id="KAK0155569.1"/>
    </source>
</evidence>
<accession>A0AA47NBW4</accession>
<keyword evidence="2 5" id="KW-0812">Transmembrane</keyword>
<keyword evidence="7" id="KW-1185">Reference proteome</keyword>
<name>A0AA47NBW4_MERPO</name>